<dbReference type="EMBL" id="JBICCN010000434">
    <property type="protein sequence ID" value="KAL3068949.1"/>
    <property type="molecule type" value="Genomic_DNA"/>
</dbReference>
<organism evidence="1 2">
    <name type="scientific">Heterodera schachtii</name>
    <name type="common">Sugarbeet cyst nematode worm</name>
    <name type="synonym">Tylenchus schachtii</name>
    <dbReference type="NCBI Taxonomy" id="97005"/>
    <lineage>
        <taxon>Eukaryota</taxon>
        <taxon>Metazoa</taxon>
        <taxon>Ecdysozoa</taxon>
        <taxon>Nematoda</taxon>
        <taxon>Chromadorea</taxon>
        <taxon>Rhabditida</taxon>
        <taxon>Tylenchina</taxon>
        <taxon>Tylenchomorpha</taxon>
        <taxon>Tylenchoidea</taxon>
        <taxon>Heteroderidae</taxon>
        <taxon>Heteroderinae</taxon>
        <taxon>Heterodera</taxon>
    </lineage>
</organism>
<dbReference type="Proteomes" id="UP001620645">
    <property type="component" value="Unassembled WGS sequence"/>
</dbReference>
<gene>
    <name evidence="1" type="ORF">niasHS_015664</name>
</gene>
<dbReference type="SUPFAM" id="SSF101898">
    <property type="entry name" value="NHL repeat"/>
    <property type="match status" value="1"/>
</dbReference>
<dbReference type="Gene3D" id="2.120.10.30">
    <property type="entry name" value="TolB, C-terminal domain"/>
    <property type="match status" value="1"/>
</dbReference>
<comment type="caution">
    <text evidence="1">The sequence shown here is derived from an EMBL/GenBank/DDBJ whole genome shotgun (WGS) entry which is preliminary data.</text>
</comment>
<keyword evidence="2" id="KW-1185">Reference proteome</keyword>
<sequence>MIPRLLNLDYKEKNYSYITDYKTHCVVNYSLEGKQMGKFGGLNITPYPVGIDFSKTGDILVGDSHGNHFHIVVFSSAGQPLVHYRCHLQKVSRCTGLKIAADGRIITLSRQSSSRLYSHLGNSDGVLGTFQMIRNRTVPEPFEQILALKVQGNYEAHIATH</sequence>
<accession>A0ABD2HPM6</accession>
<dbReference type="InterPro" id="IPR011042">
    <property type="entry name" value="6-blade_b-propeller_TolB-like"/>
</dbReference>
<reference evidence="1 2" key="1">
    <citation type="submission" date="2024-10" db="EMBL/GenBank/DDBJ databases">
        <authorList>
            <person name="Kim D."/>
        </authorList>
    </citation>
    <scope>NUCLEOTIDE SEQUENCE [LARGE SCALE GENOMIC DNA]</scope>
    <source>
        <strain evidence="1">Taebaek</strain>
    </source>
</reference>
<protein>
    <submittedName>
        <fullName evidence="1">Uncharacterized protein</fullName>
    </submittedName>
</protein>
<name>A0ABD2HPM6_HETSC</name>
<evidence type="ECO:0000313" key="2">
    <source>
        <dbReference type="Proteomes" id="UP001620645"/>
    </source>
</evidence>
<proteinExistence type="predicted"/>
<evidence type="ECO:0000313" key="1">
    <source>
        <dbReference type="EMBL" id="KAL3068949.1"/>
    </source>
</evidence>
<dbReference type="AlphaFoldDB" id="A0ABD2HPM6"/>